<dbReference type="AlphaFoldDB" id="A0A540X2X3"/>
<dbReference type="Proteomes" id="UP000315369">
    <property type="component" value="Unassembled WGS sequence"/>
</dbReference>
<gene>
    <name evidence="2" type="ORF">FJV41_12855</name>
</gene>
<name>A0A540X2X3_9BACT</name>
<accession>A0A540X2X3</accession>
<proteinExistence type="predicted"/>
<feature type="compositionally biased region" description="Low complexity" evidence="1">
    <location>
        <begin position="55"/>
        <end position="77"/>
    </location>
</feature>
<sequence>MRRRLLIVLLALGTLGGYASGFASIARHRRHCHAGGWAERWDSRGPWGNSPTFHSAAPAQPESPSSSTAQAPAPGPR</sequence>
<keyword evidence="3" id="KW-1185">Reference proteome</keyword>
<evidence type="ECO:0000313" key="2">
    <source>
        <dbReference type="EMBL" id="TQF15597.1"/>
    </source>
</evidence>
<protein>
    <submittedName>
        <fullName evidence="2">Uncharacterized protein</fullName>
    </submittedName>
</protein>
<feature type="region of interest" description="Disordered" evidence="1">
    <location>
        <begin position="38"/>
        <end position="77"/>
    </location>
</feature>
<evidence type="ECO:0000313" key="3">
    <source>
        <dbReference type="Proteomes" id="UP000315369"/>
    </source>
</evidence>
<reference evidence="2 3" key="1">
    <citation type="submission" date="2019-06" db="EMBL/GenBank/DDBJ databases">
        <authorList>
            <person name="Livingstone P."/>
            <person name="Whitworth D."/>
        </authorList>
    </citation>
    <scope>NUCLEOTIDE SEQUENCE [LARGE SCALE GENOMIC DNA]</scope>
    <source>
        <strain evidence="2 3">AM401</strain>
    </source>
</reference>
<dbReference type="EMBL" id="VIFM01000040">
    <property type="protein sequence ID" value="TQF15597.1"/>
    <property type="molecule type" value="Genomic_DNA"/>
</dbReference>
<comment type="caution">
    <text evidence="2">The sequence shown here is derived from an EMBL/GenBank/DDBJ whole genome shotgun (WGS) entry which is preliminary data.</text>
</comment>
<organism evidence="2 3">
    <name type="scientific">Myxococcus llanfairpwllgwyngyllgogerychwyrndrobwllllantysiliogogogochensis</name>
    <dbReference type="NCBI Taxonomy" id="2590453"/>
    <lineage>
        <taxon>Bacteria</taxon>
        <taxon>Pseudomonadati</taxon>
        <taxon>Myxococcota</taxon>
        <taxon>Myxococcia</taxon>
        <taxon>Myxococcales</taxon>
        <taxon>Cystobacterineae</taxon>
        <taxon>Myxococcaceae</taxon>
        <taxon>Myxococcus</taxon>
    </lineage>
</organism>
<evidence type="ECO:0000256" key="1">
    <source>
        <dbReference type="SAM" id="MobiDB-lite"/>
    </source>
</evidence>
<dbReference type="RefSeq" id="WP_141642751.1">
    <property type="nucleotide sequence ID" value="NZ_VIFM01000040.1"/>
</dbReference>